<dbReference type="EMBL" id="AECV01000013">
    <property type="protein sequence ID" value="EFW30038.1"/>
    <property type="molecule type" value="Genomic_DNA"/>
</dbReference>
<protein>
    <submittedName>
        <fullName evidence="1">Uncharacterized protein</fullName>
    </submittedName>
</protein>
<accession>E7N1D7</accession>
<evidence type="ECO:0000313" key="2">
    <source>
        <dbReference type="Proteomes" id="UP000004633"/>
    </source>
</evidence>
<dbReference type="AlphaFoldDB" id="E7N1D7"/>
<comment type="caution">
    <text evidence="1">The sequence shown here is derived from an EMBL/GenBank/DDBJ whole genome shotgun (WGS) entry which is preliminary data.</text>
</comment>
<name>E7N1D7_9FIRM</name>
<sequence>MKSLCYARLRFVGSRAYSCRCANDVRVMLRILSHCAALVGARRAVPYIDNRRHNVHEAIISASFICFLSFRAHKSQEGTAT</sequence>
<dbReference type="HOGENOM" id="CLU_2571905_0_0_9"/>
<dbReference type="Proteomes" id="UP000004633">
    <property type="component" value="Unassembled WGS sequence"/>
</dbReference>
<evidence type="ECO:0000313" key="1">
    <source>
        <dbReference type="EMBL" id="EFW30038.1"/>
    </source>
</evidence>
<proteinExistence type="predicted"/>
<organism evidence="1 2">
    <name type="scientific">Selenomonas artemidis F0399</name>
    <dbReference type="NCBI Taxonomy" id="749551"/>
    <lineage>
        <taxon>Bacteria</taxon>
        <taxon>Bacillati</taxon>
        <taxon>Bacillota</taxon>
        <taxon>Negativicutes</taxon>
        <taxon>Selenomonadales</taxon>
        <taxon>Selenomonadaceae</taxon>
        <taxon>Selenomonas</taxon>
    </lineage>
</organism>
<gene>
    <name evidence="1" type="ORF">HMPREF9555_00790</name>
</gene>
<keyword evidence="2" id="KW-1185">Reference proteome</keyword>
<dbReference type="STRING" id="749551.HMPREF9555_00790"/>
<reference evidence="1 2" key="1">
    <citation type="submission" date="2010-08" db="EMBL/GenBank/DDBJ databases">
        <authorList>
            <person name="Weinstock G."/>
            <person name="Sodergren E."/>
            <person name="Clifton S."/>
            <person name="Fulton L."/>
            <person name="Fulton B."/>
            <person name="Courtney L."/>
            <person name="Fronick C."/>
            <person name="Harrison M."/>
            <person name="Strong C."/>
            <person name="Farmer C."/>
            <person name="Delahaunty K."/>
            <person name="Markovic C."/>
            <person name="Hall O."/>
            <person name="Minx P."/>
            <person name="Tomlinson C."/>
            <person name="Mitreva M."/>
            <person name="Hou S."/>
            <person name="Chen J."/>
            <person name="Wollam A."/>
            <person name="Pepin K.H."/>
            <person name="Johnson M."/>
            <person name="Bhonagiri V."/>
            <person name="Zhang X."/>
            <person name="Suruliraj S."/>
            <person name="Warren W."/>
            <person name="Chinwalla A."/>
            <person name="Mardis E.R."/>
            <person name="Wilson R.K."/>
        </authorList>
    </citation>
    <scope>NUCLEOTIDE SEQUENCE [LARGE SCALE GENOMIC DNA]</scope>
    <source>
        <strain evidence="1 2">F0399</strain>
    </source>
</reference>